<sequence length="128" mass="13486">MASLNFFLSPIVTPQKRVIRTAATAAKTSGGGSTEEKGLLDFILGGLTKQDQFYETDPILKKVEEKSGGTTSATRKNTAAPPPPQPKKKDNGGLGLDEEGDRILSEDGDQKKDGLLKIGLKSSVGLGD</sequence>
<gene>
    <name evidence="2" type="ORF">DH2020_000058</name>
</gene>
<feature type="compositionally biased region" description="Polar residues" evidence="1">
    <location>
        <begin position="68"/>
        <end position="77"/>
    </location>
</feature>
<comment type="caution">
    <text evidence="2">The sequence shown here is derived from an EMBL/GenBank/DDBJ whole genome shotgun (WGS) entry which is preliminary data.</text>
</comment>
<dbReference type="InterPro" id="IPR021584">
    <property type="entry name" value="TSP9"/>
</dbReference>
<dbReference type="Pfam" id="PF11493">
    <property type="entry name" value="TSP9"/>
    <property type="match status" value="1"/>
</dbReference>
<dbReference type="SUPFAM" id="SSF144256">
    <property type="entry name" value="TSP9-like"/>
    <property type="match status" value="1"/>
</dbReference>
<protein>
    <submittedName>
        <fullName evidence="2">Uncharacterized protein</fullName>
    </submittedName>
</protein>
<evidence type="ECO:0000256" key="1">
    <source>
        <dbReference type="SAM" id="MobiDB-lite"/>
    </source>
</evidence>
<accession>A0ABR0XVQ6</accession>
<dbReference type="Proteomes" id="UP001318860">
    <property type="component" value="Unassembled WGS sequence"/>
</dbReference>
<reference evidence="2 3" key="1">
    <citation type="journal article" date="2021" name="Comput. Struct. Biotechnol. J.">
        <title>De novo genome assembly of the potent medicinal plant Rehmannia glutinosa using nanopore technology.</title>
        <authorList>
            <person name="Ma L."/>
            <person name="Dong C."/>
            <person name="Song C."/>
            <person name="Wang X."/>
            <person name="Zheng X."/>
            <person name="Niu Y."/>
            <person name="Chen S."/>
            <person name="Feng W."/>
        </authorList>
    </citation>
    <scope>NUCLEOTIDE SEQUENCE [LARGE SCALE GENOMIC DNA]</scope>
    <source>
        <strain evidence="2">DH-2019</strain>
    </source>
</reference>
<keyword evidence="3" id="KW-1185">Reference proteome</keyword>
<evidence type="ECO:0000313" key="3">
    <source>
        <dbReference type="Proteomes" id="UP001318860"/>
    </source>
</evidence>
<feature type="region of interest" description="Disordered" evidence="1">
    <location>
        <begin position="63"/>
        <end position="109"/>
    </location>
</feature>
<name>A0ABR0XVQ6_REHGL</name>
<dbReference type="EMBL" id="JABTTQ020000001">
    <property type="protein sequence ID" value="KAK6163194.1"/>
    <property type="molecule type" value="Genomic_DNA"/>
</dbReference>
<dbReference type="PANTHER" id="PTHR36370:SF1">
    <property type="entry name" value="THYLAKOID SOLUBLE PHOSPHOPROTEIN"/>
    <property type="match status" value="1"/>
</dbReference>
<dbReference type="InterPro" id="IPR037244">
    <property type="entry name" value="TSP9_sf"/>
</dbReference>
<evidence type="ECO:0000313" key="2">
    <source>
        <dbReference type="EMBL" id="KAK6163194.1"/>
    </source>
</evidence>
<proteinExistence type="predicted"/>
<organism evidence="2 3">
    <name type="scientific">Rehmannia glutinosa</name>
    <name type="common">Chinese foxglove</name>
    <dbReference type="NCBI Taxonomy" id="99300"/>
    <lineage>
        <taxon>Eukaryota</taxon>
        <taxon>Viridiplantae</taxon>
        <taxon>Streptophyta</taxon>
        <taxon>Embryophyta</taxon>
        <taxon>Tracheophyta</taxon>
        <taxon>Spermatophyta</taxon>
        <taxon>Magnoliopsida</taxon>
        <taxon>eudicotyledons</taxon>
        <taxon>Gunneridae</taxon>
        <taxon>Pentapetalae</taxon>
        <taxon>asterids</taxon>
        <taxon>lamiids</taxon>
        <taxon>Lamiales</taxon>
        <taxon>Orobanchaceae</taxon>
        <taxon>Rehmannieae</taxon>
        <taxon>Rehmannia</taxon>
    </lineage>
</organism>
<dbReference type="PANTHER" id="PTHR36370">
    <property type="entry name" value="THYLAKOID SOLUBLE PHOSPHOPROTEIN"/>
    <property type="match status" value="1"/>
</dbReference>